<evidence type="ECO:0000313" key="2">
    <source>
        <dbReference type="EMBL" id="HIR39039.1"/>
    </source>
</evidence>
<dbReference type="Proteomes" id="UP000824179">
    <property type="component" value="Unassembled WGS sequence"/>
</dbReference>
<dbReference type="InterPro" id="IPR025983">
    <property type="entry name" value="Cys_rich_CPCC"/>
</dbReference>
<reference evidence="2" key="2">
    <citation type="journal article" date="2021" name="PeerJ">
        <title>Extensive microbial diversity within the chicken gut microbiome revealed by metagenomics and culture.</title>
        <authorList>
            <person name="Gilroy R."/>
            <person name="Ravi A."/>
            <person name="Getino M."/>
            <person name="Pursley I."/>
            <person name="Horton D.L."/>
            <person name="Alikhan N.F."/>
            <person name="Baker D."/>
            <person name="Gharbi K."/>
            <person name="Hall N."/>
            <person name="Watson M."/>
            <person name="Adriaenssens E.M."/>
            <person name="Foster-Nyarko E."/>
            <person name="Jarju S."/>
            <person name="Secka A."/>
            <person name="Antonio M."/>
            <person name="Oren A."/>
            <person name="Chaudhuri R.R."/>
            <person name="La Ragione R."/>
            <person name="Hildebrand F."/>
            <person name="Pallen M.J."/>
        </authorList>
    </citation>
    <scope>NUCLEOTIDE SEQUENCE</scope>
    <source>
        <strain evidence="2">ChiW25-3613</strain>
    </source>
</reference>
<dbReference type="Pfam" id="PF14206">
    <property type="entry name" value="Cys_rich_CPCC"/>
    <property type="match status" value="1"/>
</dbReference>
<evidence type="ECO:0000259" key="1">
    <source>
        <dbReference type="Pfam" id="PF14206"/>
    </source>
</evidence>
<proteinExistence type="predicted"/>
<accession>A0A9D1AH34</accession>
<dbReference type="EMBL" id="DVHB01000032">
    <property type="protein sequence ID" value="HIR39039.1"/>
    <property type="molecule type" value="Genomic_DNA"/>
</dbReference>
<evidence type="ECO:0000313" key="3">
    <source>
        <dbReference type="Proteomes" id="UP000824179"/>
    </source>
</evidence>
<reference evidence="2" key="1">
    <citation type="submission" date="2020-10" db="EMBL/GenBank/DDBJ databases">
        <authorList>
            <person name="Gilroy R."/>
        </authorList>
    </citation>
    <scope>NUCLEOTIDE SEQUENCE</scope>
    <source>
        <strain evidence="2">ChiW25-3613</strain>
    </source>
</reference>
<dbReference type="AlphaFoldDB" id="A0A9D1AH34"/>
<feature type="domain" description="Cysteine-rich CPCC" evidence="1">
    <location>
        <begin position="6"/>
        <end position="57"/>
    </location>
</feature>
<organism evidence="2 3">
    <name type="scientific">Candidatus Coproplasma stercoripullorum</name>
    <dbReference type="NCBI Taxonomy" id="2840751"/>
    <lineage>
        <taxon>Bacteria</taxon>
        <taxon>Bacillati</taxon>
        <taxon>Bacillota</taxon>
        <taxon>Clostridia</taxon>
        <taxon>Eubacteriales</taxon>
        <taxon>Candidatus Coproplasma</taxon>
    </lineage>
</organism>
<name>A0A9D1AH34_9FIRM</name>
<sequence>MNSKVRCPVCGTEFKGGSFDDCPYCDWTYEFDDYTGMENDTDGVNPISLNQAKKLFSEGKNIWGDPLPPRK</sequence>
<comment type="caution">
    <text evidence="2">The sequence shown here is derived from an EMBL/GenBank/DDBJ whole genome shotgun (WGS) entry which is preliminary data.</text>
</comment>
<gene>
    <name evidence="2" type="ORF">IAB90_01525</name>
</gene>
<protein>
    <recommendedName>
        <fullName evidence="1">Cysteine-rich CPCC domain-containing protein</fullName>
    </recommendedName>
</protein>